<dbReference type="EMBL" id="QNVU01000003">
    <property type="protein sequence ID" value="REC52564.1"/>
    <property type="molecule type" value="Genomic_DNA"/>
</dbReference>
<keyword evidence="2" id="KW-1185">Reference proteome</keyword>
<sequence>MILGFAAAPPQIPKSRNELRQMLQSGLGFLSFHKHLPFQEIKNNKAQKNVQSCRNGLKTTIISSSKLKKFVTSPL</sequence>
<accession>A0A3D9BGA4</accession>
<dbReference type="Proteomes" id="UP000256924">
    <property type="component" value="Unassembled WGS sequence"/>
</dbReference>
<name>A0A3D9BGA4_9FLAO</name>
<protein>
    <submittedName>
        <fullName evidence="1">Uncharacterized protein</fullName>
    </submittedName>
</protein>
<evidence type="ECO:0000313" key="2">
    <source>
        <dbReference type="Proteomes" id="UP000256924"/>
    </source>
</evidence>
<gene>
    <name evidence="1" type="ORF">DRF68_02245</name>
</gene>
<proteinExistence type="predicted"/>
<organism evidence="1 2">
    <name type="scientific">Candidatus Chryseobacterium massiliense</name>
    <dbReference type="NCBI Taxonomy" id="204089"/>
    <lineage>
        <taxon>Bacteria</taxon>
        <taxon>Pseudomonadati</taxon>
        <taxon>Bacteroidota</taxon>
        <taxon>Flavobacteriia</taxon>
        <taxon>Flavobacteriales</taxon>
        <taxon>Weeksellaceae</taxon>
        <taxon>Chryseobacterium group</taxon>
        <taxon>Chryseobacterium</taxon>
    </lineage>
</organism>
<dbReference type="AlphaFoldDB" id="A0A3D9BGA4"/>
<reference evidence="1 2" key="1">
    <citation type="journal article" date="2004" name="Emerg. Infect. Dis.">
        <title>Amoebae-resisting bacteria isolated from human nasal swabs by amoebal coculture.</title>
        <authorList>
            <person name="Greub G."/>
            <person name="La Scola B."/>
            <person name="Raoult D."/>
        </authorList>
    </citation>
    <scope>NUCLEOTIDE SEQUENCE [LARGE SCALE GENOMIC DNA]</scope>
    <source>
        <strain evidence="1 2">CCUG 51329</strain>
    </source>
</reference>
<comment type="caution">
    <text evidence="1">The sequence shown here is derived from an EMBL/GenBank/DDBJ whole genome shotgun (WGS) entry which is preliminary data.</text>
</comment>
<evidence type="ECO:0000313" key="1">
    <source>
        <dbReference type="EMBL" id="REC52564.1"/>
    </source>
</evidence>